<feature type="binding site" evidence="13">
    <location>
        <position position="192"/>
    </location>
    <ligand>
        <name>Zn(2+)</name>
        <dbReference type="ChEBI" id="CHEBI:29105"/>
    </ligand>
</feature>
<organism evidence="18">
    <name type="scientific">Angiostrongylus costaricensis</name>
    <name type="common">Nematode worm</name>
    <dbReference type="NCBI Taxonomy" id="334426"/>
    <lineage>
        <taxon>Eukaryota</taxon>
        <taxon>Metazoa</taxon>
        <taxon>Ecdysozoa</taxon>
        <taxon>Nematoda</taxon>
        <taxon>Chromadorea</taxon>
        <taxon>Rhabditida</taxon>
        <taxon>Rhabditina</taxon>
        <taxon>Rhabditomorpha</taxon>
        <taxon>Strongyloidea</taxon>
        <taxon>Metastrongylidae</taxon>
        <taxon>Angiostrongylus</taxon>
    </lineage>
</organism>
<dbReference type="GO" id="GO:0005654">
    <property type="term" value="C:nucleoplasm"/>
    <property type="evidence" value="ECO:0007669"/>
    <property type="project" value="TreeGrafter"/>
</dbReference>
<dbReference type="GO" id="GO:0017136">
    <property type="term" value="F:histone deacetylase activity, NAD-dependent"/>
    <property type="evidence" value="ECO:0007669"/>
    <property type="project" value="TreeGrafter"/>
</dbReference>
<evidence type="ECO:0000256" key="10">
    <source>
        <dbReference type="ARBA" id="ARBA00068847"/>
    </source>
</evidence>
<dbReference type="InterPro" id="IPR050134">
    <property type="entry name" value="NAD-dep_sirtuin_deacylases"/>
</dbReference>
<name>A0A158PHR3_ANGCS</name>
<feature type="coiled-coil region" evidence="14">
    <location>
        <begin position="130"/>
        <end position="157"/>
    </location>
</feature>
<keyword evidence="17" id="KW-1185">Reference proteome</keyword>
<dbReference type="GO" id="GO:0002039">
    <property type="term" value="F:p53 binding"/>
    <property type="evidence" value="ECO:0007669"/>
    <property type="project" value="TreeGrafter"/>
</dbReference>
<reference evidence="18" key="1">
    <citation type="submission" date="2016-04" db="UniProtKB">
        <authorList>
            <consortium name="WormBaseParasite"/>
        </authorList>
    </citation>
    <scope>IDENTIFICATION</scope>
</reference>
<dbReference type="PANTHER" id="PTHR11085">
    <property type="entry name" value="NAD-DEPENDENT PROTEIN DEACYLASE SIRTUIN-5, MITOCHONDRIAL-RELATED"/>
    <property type="match status" value="1"/>
</dbReference>
<evidence type="ECO:0000256" key="9">
    <source>
        <dbReference type="ARBA" id="ARBA00023242"/>
    </source>
</evidence>
<keyword evidence="5" id="KW-0808">Transferase</keyword>
<dbReference type="GO" id="GO:0046872">
    <property type="term" value="F:metal ion binding"/>
    <property type="evidence" value="ECO:0007669"/>
    <property type="project" value="UniProtKB-KW"/>
</dbReference>
<evidence type="ECO:0000313" key="16">
    <source>
        <dbReference type="EMBL" id="VDM58272.1"/>
    </source>
</evidence>
<evidence type="ECO:0000256" key="6">
    <source>
        <dbReference type="ARBA" id="ARBA00022723"/>
    </source>
</evidence>
<dbReference type="PANTHER" id="PTHR11085:SF9">
    <property type="entry name" value="NAD-DEPENDENT PROTEIN DEACETYLASE SIRTUIN-1"/>
    <property type="match status" value="1"/>
</dbReference>
<evidence type="ECO:0000256" key="5">
    <source>
        <dbReference type="ARBA" id="ARBA00022679"/>
    </source>
</evidence>
<keyword evidence="14" id="KW-0175">Coiled coil</keyword>
<comment type="cofactor">
    <cofactor evidence="1">
        <name>Zn(2+)</name>
        <dbReference type="ChEBI" id="CHEBI:29105"/>
    </cofactor>
</comment>
<evidence type="ECO:0000256" key="1">
    <source>
        <dbReference type="ARBA" id="ARBA00001947"/>
    </source>
</evidence>
<keyword evidence="9" id="KW-0539">Nucleus</keyword>
<evidence type="ECO:0000256" key="11">
    <source>
        <dbReference type="ARBA" id="ARBA00075618"/>
    </source>
</evidence>
<evidence type="ECO:0000313" key="17">
    <source>
        <dbReference type="Proteomes" id="UP000267027"/>
    </source>
</evidence>
<dbReference type="FunFam" id="3.30.1600.10:FF:000013">
    <property type="entry name" value="NAD-dependent protein deacetylase sirtuin-1"/>
    <property type="match status" value="1"/>
</dbReference>
<keyword evidence="8" id="KW-0520">NAD</keyword>
<dbReference type="GO" id="GO:0070403">
    <property type="term" value="F:NAD+ binding"/>
    <property type="evidence" value="ECO:0007669"/>
    <property type="project" value="InterPro"/>
</dbReference>
<evidence type="ECO:0000256" key="3">
    <source>
        <dbReference type="ARBA" id="ARBA00006924"/>
    </source>
</evidence>
<feature type="active site" description="Proton acceptor" evidence="13">
    <location>
        <position position="160"/>
    </location>
</feature>
<reference evidence="16 17" key="2">
    <citation type="submission" date="2018-11" db="EMBL/GenBank/DDBJ databases">
        <authorList>
            <consortium name="Pathogen Informatics"/>
        </authorList>
    </citation>
    <scope>NUCLEOTIDE SEQUENCE [LARGE SCALE GENOMIC DNA]</scope>
    <source>
        <strain evidence="16 17">Costa Rica</strain>
    </source>
</reference>
<dbReference type="Pfam" id="PF02146">
    <property type="entry name" value="SIR2"/>
    <property type="match status" value="1"/>
</dbReference>
<dbReference type="GO" id="GO:0033553">
    <property type="term" value="C:rDNA heterochromatin"/>
    <property type="evidence" value="ECO:0007669"/>
    <property type="project" value="TreeGrafter"/>
</dbReference>
<evidence type="ECO:0000256" key="7">
    <source>
        <dbReference type="ARBA" id="ARBA00022833"/>
    </source>
</evidence>
<comment type="similarity">
    <text evidence="3">Belongs to the sirtuin family. Class I subfamily.</text>
</comment>
<dbReference type="PROSITE" id="PS50305">
    <property type="entry name" value="SIRTUIN"/>
    <property type="match status" value="1"/>
</dbReference>
<evidence type="ECO:0000256" key="13">
    <source>
        <dbReference type="PROSITE-ProRule" id="PRU00236"/>
    </source>
</evidence>
<feature type="binding site" evidence="13">
    <location>
        <position position="195"/>
    </location>
    <ligand>
        <name>Zn(2+)</name>
        <dbReference type="ChEBI" id="CHEBI:29105"/>
    </ligand>
</feature>
<dbReference type="AlphaFoldDB" id="A0A158PHR3"/>
<feature type="domain" description="Deacetylase sirtuin-type" evidence="15">
    <location>
        <begin position="33"/>
        <end position="289"/>
    </location>
</feature>
<dbReference type="Gene3D" id="3.40.50.1220">
    <property type="entry name" value="TPP-binding domain"/>
    <property type="match status" value="1"/>
</dbReference>
<sequence>MLEEGATFFNSYVALKIASILTELLDRPPRREKLLAYNSFEDAVDLFRTRKRILILTGAGVSVSCGIPDFRSRDGIYARLHVDYPDLPDPTAMFDIRYFIHNPAPFYDFASEIFPGQFEPSISHKFIRQLEVNNQLLRNYTQNIDTLERQAKIERVVECHGSFSKATCLNCSTKFDIDVIKDDVMAKRVAHCPRCAVGVIKPDIVFFGEDLGSDFHIQMAADKDEVDLLVVIGSSLKVRPVSLIPFSVDRNVPQILINREPLSSYRADIELLGNCDEIIEDICIALGGDFADMLERHRTCFGFLLRSISYSRNSAKTTLAILQISPNRAIFPGAELYYDLEAGAICQPMSHRYVIIVRYNSHKVNECIFLQFGVRELLAKPR</sequence>
<dbReference type="STRING" id="334426.A0A158PHR3"/>
<dbReference type="InterPro" id="IPR026590">
    <property type="entry name" value="Ssirtuin_cat_dom"/>
</dbReference>
<evidence type="ECO:0000256" key="4">
    <source>
        <dbReference type="ARBA" id="ARBA00012928"/>
    </source>
</evidence>
<dbReference type="OrthoDB" id="424302at2759"/>
<accession>A0A158PHR3</accession>
<dbReference type="GO" id="GO:0005637">
    <property type="term" value="C:nuclear inner membrane"/>
    <property type="evidence" value="ECO:0007669"/>
    <property type="project" value="TreeGrafter"/>
</dbReference>
<keyword evidence="6 13" id="KW-0479">Metal-binding</keyword>
<feature type="binding site" evidence="13">
    <location>
        <position position="171"/>
    </location>
    <ligand>
        <name>Zn(2+)</name>
        <dbReference type="ChEBI" id="CHEBI:29105"/>
    </ligand>
</feature>
<evidence type="ECO:0000256" key="14">
    <source>
        <dbReference type="SAM" id="Coils"/>
    </source>
</evidence>
<gene>
    <name evidence="16" type="ORF">ACOC_LOCUS6687</name>
</gene>
<protein>
    <recommendedName>
        <fullName evidence="10">NAD-dependent protein deacetylase sir-2.1</fullName>
        <ecNumber evidence="4">2.3.1.286</ecNumber>
    </recommendedName>
    <alternativeName>
        <fullName evidence="11">Protein sir-2.1</fullName>
    </alternativeName>
    <alternativeName>
        <fullName evidence="12">Regulatory protein SIR2 homolog 1</fullName>
    </alternativeName>
</protein>
<feature type="binding site" evidence="13">
    <location>
        <position position="168"/>
    </location>
    <ligand>
        <name>Zn(2+)</name>
        <dbReference type="ChEBI" id="CHEBI:29105"/>
    </ligand>
</feature>
<dbReference type="InterPro" id="IPR026591">
    <property type="entry name" value="Sirtuin_cat_small_dom_sf"/>
</dbReference>
<proteinExistence type="inferred from homology"/>
<dbReference type="EMBL" id="UYYA01003968">
    <property type="protein sequence ID" value="VDM58272.1"/>
    <property type="molecule type" value="Genomic_DNA"/>
</dbReference>
<evidence type="ECO:0000313" key="18">
    <source>
        <dbReference type="WBParaSite" id="ACOC_0000668601-mRNA-1"/>
    </source>
</evidence>
<dbReference type="WBParaSite" id="ACOC_0000668601-mRNA-1">
    <property type="protein sequence ID" value="ACOC_0000668601-mRNA-1"/>
    <property type="gene ID" value="ACOC_0000668601"/>
</dbReference>
<dbReference type="OMA" id="IAMESEH"/>
<dbReference type="InterPro" id="IPR029035">
    <property type="entry name" value="DHS-like_NAD/FAD-binding_dom"/>
</dbReference>
<dbReference type="Proteomes" id="UP000267027">
    <property type="component" value="Unassembled WGS sequence"/>
</dbReference>
<evidence type="ECO:0000256" key="12">
    <source>
        <dbReference type="ARBA" id="ARBA00083601"/>
    </source>
</evidence>
<dbReference type="SUPFAM" id="SSF52467">
    <property type="entry name" value="DHS-like NAD/FAD-binding domain"/>
    <property type="match status" value="1"/>
</dbReference>
<dbReference type="EC" id="2.3.1.286" evidence="4"/>
<comment type="subcellular location">
    <subcellularLocation>
        <location evidence="2">Nucleus</location>
    </subcellularLocation>
</comment>
<keyword evidence="7 13" id="KW-0862">Zinc</keyword>
<dbReference type="GO" id="GO:0003714">
    <property type="term" value="F:transcription corepressor activity"/>
    <property type="evidence" value="ECO:0007669"/>
    <property type="project" value="TreeGrafter"/>
</dbReference>
<dbReference type="Gene3D" id="3.30.1600.10">
    <property type="entry name" value="SIR2/SIRT2 'Small Domain"/>
    <property type="match status" value="1"/>
</dbReference>
<evidence type="ECO:0000256" key="8">
    <source>
        <dbReference type="ARBA" id="ARBA00023027"/>
    </source>
</evidence>
<evidence type="ECO:0000256" key="2">
    <source>
        <dbReference type="ARBA" id="ARBA00004123"/>
    </source>
</evidence>
<evidence type="ECO:0000259" key="15">
    <source>
        <dbReference type="PROSITE" id="PS50305"/>
    </source>
</evidence>
<dbReference type="InterPro" id="IPR003000">
    <property type="entry name" value="Sirtuin"/>
</dbReference>